<dbReference type="PROSITE" id="PS01124">
    <property type="entry name" value="HTH_ARAC_FAMILY_2"/>
    <property type="match status" value="1"/>
</dbReference>
<evidence type="ECO:0000256" key="3">
    <source>
        <dbReference type="ARBA" id="ARBA00022553"/>
    </source>
</evidence>
<dbReference type="Gene3D" id="3.40.50.2300">
    <property type="match status" value="1"/>
</dbReference>
<keyword evidence="9" id="KW-0805">Transcription regulation</keyword>
<dbReference type="SUPFAM" id="SSF47384">
    <property type="entry name" value="Homodimeric domain of signal transducing histidine kinase"/>
    <property type="match status" value="1"/>
</dbReference>
<evidence type="ECO:0000256" key="1">
    <source>
        <dbReference type="ARBA" id="ARBA00000085"/>
    </source>
</evidence>
<evidence type="ECO:0000256" key="11">
    <source>
        <dbReference type="ARBA" id="ARBA00023163"/>
    </source>
</evidence>
<dbReference type="FunFam" id="1.10.287.130:FF:000045">
    <property type="entry name" value="Two-component system sensor histidine kinase/response regulator"/>
    <property type="match status" value="1"/>
</dbReference>
<evidence type="ECO:0000256" key="14">
    <source>
        <dbReference type="SAM" id="SignalP"/>
    </source>
</evidence>
<dbReference type="KEGG" id="poc:NCTC13071_02042"/>
<evidence type="ECO:0000313" key="19">
    <source>
        <dbReference type="Proteomes" id="UP000274578"/>
    </source>
</evidence>
<dbReference type="SUPFAM" id="SSF52172">
    <property type="entry name" value="CheY-like"/>
    <property type="match status" value="1"/>
</dbReference>
<dbReference type="Pfam" id="PF07495">
    <property type="entry name" value="Y_Y_Y"/>
    <property type="match status" value="1"/>
</dbReference>
<dbReference type="InterPro" id="IPR036097">
    <property type="entry name" value="HisK_dim/P_sf"/>
</dbReference>
<keyword evidence="14" id="KW-0732">Signal</keyword>
<dbReference type="SUPFAM" id="SSF101898">
    <property type="entry name" value="NHL repeat"/>
    <property type="match status" value="1"/>
</dbReference>
<dbReference type="CDD" id="cd00082">
    <property type="entry name" value="HisKA"/>
    <property type="match status" value="1"/>
</dbReference>
<keyword evidence="7" id="KW-0067">ATP-binding</keyword>
<dbReference type="PROSITE" id="PS00041">
    <property type="entry name" value="HTH_ARAC_FAMILY_1"/>
    <property type="match status" value="1"/>
</dbReference>
<dbReference type="InterPro" id="IPR004358">
    <property type="entry name" value="Sig_transdc_His_kin-like_C"/>
</dbReference>
<keyword evidence="6" id="KW-0418">Kinase</keyword>
<evidence type="ECO:0000256" key="8">
    <source>
        <dbReference type="ARBA" id="ARBA00023012"/>
    </source>
</evidence>
<dbReference type="Gene3D" id="2.60.40.10">
    <property type="entry name" value="Immunoglobulins"/>
    <property type="match status" value="1"/>
</dbReference>
<dbReference type="InterPro" id="IPR036890">
    <property type="entry name" value="HATPase_C_sf"/>
</dbReference>
<proteinExistence type="predicted"/>
<evidence type="ECO:0000256" key="13">
    <source>
        <dbReference type="SAM" id="Phobius"/>
    </source>
</evidence>
<dbReference type="InterPro" id="IPR011123">
    <property type="entry name" value="Y_Y_Y"/>
</dbReference>
<evidence type="ECO:0000259" key="17">
    <source>
        <dbReference type="PROSITE" id="PS50110"/>
    </source>
</evidence>
<evidence type="ECO:0000256" key="5">
    <source>
        <dbReference type="ARBA" id="ARBA00022741"/>
    </source>
</evidence>
<dbReference type="InterPro" id="IPR003594">
    <property type="entry name" value="HATPase_dom"/>
</dbReference>
<feature type="domain" description="HTH araC/xylS-type" evidence="15">
    <location>
        <begin position="1270"/>
        <end position="1369"/>
    </location>
</feature>
<dbReference type="Gene3D" id="1.10.287.130">
    <property type="match status" value="1"/>
</dbReference>
<dbReference type="EMBL" id="LR134384">
    <property type="protein sequence ID" value="VEH16025.1"/>
    <property type="molecule type" value="Genomic_DNA"/>
</dbReference>
<dbReference type="PROSITE" id="PS50110">
    <property type="entry name" value="RESPONSE_REGULATORY"/>
    <property type="match status" value="1"/>
</dbReference>
<keyword evidence="10" id="KW-0238">DNA-binding</keyword>
<keyword evidence="4 18" id="KW-0808">Transferase</keyword>
<dbReference type="Gene3D" id="2.130.10.10">
    <property type="entry name" value="YVTN repeat-like/Quinoprotein amine dehydrogenase"/>
    <property type="match status" value="3"/>
</dbReference>
<dbReference type="Pfam" id="PF00072">
    <property type="entry name" value="Response_reg"/>
    <property type="match status" value="1"/>
</dbReference>
<evidence type="ECO:0000256" key="12">
    <source>
        <dbReference type="PROSITE-ProRule" id="PRU00169"/>
    </source>
</evidence>
<evidence type="ECO:0000259" key="15">
    <source>
        <dbReference type="PROSITE" id="PS01124"/>
    </source>
</evidence>
<dbReference type="InterPro" id="IPR013783">
    <property type="entry name" value="Ig-like_fold"/>
</dbReference>
<dbReference type="InterPro" id="IPR003661">
    <property type="entry name" value="HisK_dim/P_dom"/>
</dbReference>
<keyword evidence="11" id="KW-0804">Transcription</keyword>
<evidence type="ECO:0000256" key="2">
    <source>
        <dbReference type="ARBA" id="ARBA00012438"/>
    </source>
</evidence>
<dbReference type="GO" id="GO:0000155">
    <property type="term" value="F:phosphorelay sensor kinase activity"/>
    <property type="evidence" value="ECO:0007669"/>
    <property type="project" value="InterPro"/>
</dbReference>
<dbReference type="SUPFAM" id="SSF63829">
    <property type="entry name" value="Calcium-dependent phosphotriesterase"/>
    <property type="match status" value="1"/>
</dbReference>
<feature type="domain" description="Response regulatory" evidence="17">
    <location>
        <begin position="1126"/>
        <end position="1241"/>
    </location>
</feature>
<dbReference type="SUPFAM" id="SSF55874">
    <property type="entry name" value="ATPase domain of HSP90 chaperone/DNA topoisomerase II/histidine kinase"/>
    <property type="match status" value="1"/>
</dbReference>
<dbReference type="GO" id="GO:0005524">
    <property type="term" value="F:ATP binding"/>
    <property type="evidence" value="ECO:0007669"/>
    <property type="project" value="UniProtKB-KW"/>
</dbReference>
<dbReference type="InterPro" id="IPR001789">
    <property type="entry name" value="Sig_transdc_resp-reg_receiver"/>
</dbReference>
<keyword evidence="5" id="KW-0547">Nucleotide-binding</keyword>
<dbReference type="Pfam" id="PF02518">
    <property type="entry name" value="HATPase_c"/>
    <property type="match status" value="1"/>
</dbReference>
<keyword evidence="13" id="KW-1133">Transmembrane helix</keyword>
<dbReference type="PANTHER" id="PTHR43547">
    <property type="entry name" value="TWO-COMPONENT HISTIDINE KINASE"/>
    <property type="match status" value="1"/>
</dbReference>
<evidence type="ECO:0000313" key="18">
    <source>
        <dbReference type="EMBL" id="VEH16025.1"/>
    </source>
</evidence>
<evidence type="ECO:0000256" key="4">
    <source>
        <dbReference type="ARBA" id="ARBA00022679"/>
    </source>
</evidence>
<feature type="domain" description="Histidine kinase" evidence="16">
    <location>
        <begin position="852"/>
        <end position="1076"/>
    </location>
</feature>
<dbReference type="SMART" id="SM00388">
    <property type="entry name" value="HisKA"/>
    <property type="match status" value="1"/>
</dbReference>
<dbReference type="PRINTS" id="PR00344">
    <property type="entry name" value="BCTRLSENSOR"/>
</dbReference>
<gene>
    <name evidence="18" type="primary">evgS_5</name>
    <name evidence="18" type="ORF">NCTC13071_02042</name>
</gene>
<dbReference type="CDD" id="cd17574">
    <property type="entry name" value="REC_OmpR"/>
    <property type="match status" value="1"/>
</dbReference>
<dbReference type="GeneID" id="85012820"/>
<dbReference type="InterPro" id="IPR005467">
    <property type="entry name" value="His_kinase_dom"/>
</dbReference>
<dbReference type="PANTHER" id="PTHR43547:SF2">
    <property type="entry name" value="HYBRID SIGNAL TRANSDUCTION HISTIDINE KINASE C"/>
    <property type="match status" value="1"/>
</dbReference>
<evidence type="ECO:0000259" key="16">
    <source>
        <dbReference type="PROSITE" id="PS50109"/>
    </source>
</evidence>
<dbReference type="RefSeq" id="WP_018920907.1">
    <property type="nucleotide sequence ID" value="NZ_LR134384.1"/>
</dbReference>
<dbReference type="EC" id="2.7.13.3" evidence="2"/>
<dbReference type="InterPro" id="IPR015943">
    <property type="entry name" value="WD40/YVTN_repeat-like_dom_sf"/>
</dbReference>
<evidence type="ECO:0000256" key="9">
    <source>
        <dbReference type="ARBA" id="ARBA00023015"/>
    </source>
</evidence>
<dbReference type="Pfam" id="PF00512">
    <property type="entry name" value="HisKA"/>
    <property type="match status" value="1"/>
</dbReference>
<evidence type="ECO:0000256" key="7">
    <source>
        <dbReference type="ARBA" id="ARBA00022840"/>
    </source>
</evidence>
<keyword evidence="8" id="KW-0902">Two-component regulatory system</keyword>
<dbReference type="InterPro" id="IPR018060">
    <property type="entry name" value="HTH_AraC"/>
</dbReference>
<feature type="signal peptide" evidence="14">
    <location>
        <begin position="1"/>
        <end position="19"/>
    </location>
</feature>
<dbReference type="InterPro" id="IPR011110">
    <property type="entry name" value="Reg_prop"/>
</dbReference>
<dbReference type="GO" id="GO:0003700">
    <property type="term" value="F:DNA-binding transcription factor activity"/>
    <property type="evidence" value="ECO:0007669"/>
    <property type="project" value="InterPro"/>
</dbReference>
<dbReference type="Pfam" id="PF12833">
    <property type="entry name" value="HTH_18"/>
    <property type="match status" value="1"/>
</dbReference>
<feature type="chain" id="PRO_5019456870" description="histidine kinase" evidence="14">
    <location>
        <begin position="20"/>
        <end position="1372"/>
    </location>
</feature>
<dbReference type="SMART" id="SM00448">
    <property type="entry name" value="REC"/>
    <property type="match status" value="1"/>
</dbReference>
<keyword evidence="13" id="KW-0472">Membrane</keyword>
<evidence type="ECO:0000256" key="6">
    <source>
        <dbReference type="ARBA" id="ARBA00022777"/>
    </source>
</evidence>
<evidence type="ECO:0000256" key="10">
    <source>
        <dbReference type="ARBA" id="ARBA00023125"/>
    </source>
</evidence>
<dbReference type="InterPro" id="IPR018062">
    <property type="entry name" value="HTH_AraC-typ_CS"/>
</dbReference>
<keyword evidence="3 12" id="KW-0597">Phosphoprotein</keyword>
<sequence>MKRLLLFIFLLLKLSLCQALPAHSSLTFYRLGIHDGLSNNQVNSVFKDSKGYIWLGTQSGLDRFDGFRFSNFFSKTGDKSALLNDVVNDIQEDIETNLWLKTSAGYCRFNRDKGDFDTQLSSWMRARGMKGVPYFVKIDRQKNMWLAVRKQGIYYYDVRKGTAFLFSQQGKGRNVIRETVVTDVAEDNGCAVLVFDNGTLVKADGRKHRVCWVNKDLKKKNKSKFLDYSIFIDNACNLWLTYAGKTTVWSAAEHHWYDSVDVFLTSQGYQLRVKNIIVKCLKNDKYGRLWLATDHDGLLNLDPTDHHLTVYQYDSNQPESLPDNTIMSICFDNLGGLWLGSYKNGAAYCSPNNSRFRLIALGDICSVVEDQRGNLWCGTNDKGIIVYNPATGITHSFRSNQTGLGSDVVVSSTIGKDGSLWFGAFNGGLTFYKGGQFKAYRASERKEGLANDNVWALKTEENGNIVIATLGGGLQLLNPQTGHFTTYNIHNSQILSDFISSLSFDLAGNIIMGHAQEYSLLDVRTHKVKKFVRPHSGKLLSVSSVNQVFVDSRGLVWNAGSSGLSVYNPQTDSIVNVPLFGDRKAGAAYAVVEDLSHAMWVTTDQGVSHLTVRKDDGRWNFFITDYSDVDGLQRRQFNSRAILLCRNGAIVVGGQDGINILTPQPDLKLVLSSKALFSGLLVFNQPVRVGDDYNGHVILKEELHDGGELRLNHDENAFTIQLSSNIVSIPNRSRFLYRLKGFDDKWLQTADGQSAVTFTNLSSGSYTLEVKVVNADGTQSREVSRLKIYVRPPFYLSAWAMICYVVLLVVLFYYVNRALIKRSNDKLRLAQVTREAEQARHLDKMKLDFFANISHELRTPLSLILSPLSVLISQEKDETKRTKLQLISRNATRLLGLVNQLLDFRKIDEDCQQMKLVTGDIVAFIHEICNTFQQLMGPRISLTFYASINSLMMSFDDDKLRKIMDNLLSNAYKFTPNGGRIDVSLRVVSQHGNGQDGERQLEIKVSDTGSGIDDEAKKHVFERFYQAPHTDEIAASGSGIGLSLVKKFVEMHGGTISVSDNPGGGTVFICLIPICNHVEVPLLKHCPDTMQQVERQAASSVVDMQPAAENTPVSASCKAENGQKYELLIVDDSEDFLEFMAEVLSHKFHVRVAHDGKEALMRVEEHRPDVILSDVMMPEMDGNALCRALKENRNTCDIPFIMLTARVAEAHRMESLELGADDYITKPFSMDLLDLRISNLIKWHHGPKNNLIEPKIKQVEITSMDEEMVRNATTYVEDNLDNTDISVETLSASLGMSRVQLYKRLLSVTGLTPSEFIRNIRLRHAEVLLRQSQRSVSEIAYQVGFNNPRYFSRYFADMYGVTPSQYKQRYGK</sequence>
<feature type="transmembrane region" description="Helical" evidence="13">
    <location>
        <begin position="794"/>
        <end position="815"/>
    </location>
</feature>
<feature type="modified residue" description="4-aspartylphosphate" evidence="12">
    <location>
        <position position="1174"/>
    </location>
</feature>
<dbReference type="Gene3D" id="3.30.565.10">
    <property type="entry name" value="Histidine kinase-like ATPase, C-terminal domain"/>
    <property type="match status" value="1"/>
</dbReference>
<protein>
    <recommendedName>
        <fullName evidence="2">histidine kinase</fullName>
        <ecNumber evidence="2">2.7.13.3</ecNumber>
    </recommendedName>
</protein>
<keyword evidence="13" id="KW-0812">Transmembrane</keyword>
<dbReference type="PROSITE" id="PS50109">
    <property type="entry name" value="HIS_KIN"/>
    <property type="match status" value="1"/>
</dbReference>
<dbReference type="InterPro" id="IPR009057">
    <property type="entry name" value="Homeodomain-like_sf"/>
</dbReference>
<dbReference type="GO" id="GO:0043565">
    <property type="term" value="F:sequence-specific DNA binding"/>
    <property type="evidence" value="ECO:0007669"/>
    <property type="project" value="InterPro"/>
</dbReference>
<comment type="catalytic activity">
    <reaction evidence="1">
        <text>ATP + protein L-histidine = ADP + protein N-phospho-L-histidine.</text>
        <dbReference type="EC" id="2.7.13.3"/>
    </reaction>
</comment>
<dbReference type="InterPro" id="IPR011006">
    <property type="entry name" value="CheY-like_superfamily"/>
</dbReference>
<dbReference type="Gene3D" id="1.10.10.60">
    <property type="entry name" value="Homeodomain-like"/>
    <property type="match status" value="2"/>
</dbReference>
<accession>A0A448L7P7</accession>
<reference evidence="18 19" key="1">
    <citation type="submission" date="2018-12" db="EMBL/GenBank/DDBJ databases">
        <authorList>
            <consortium name="Pathogen Informatics"/>
        </authorList>
    </citation>
    <scope>NUCLEOTIDE SEQUENCE [LARGE SCALE GENOMIC DNA]</scope>
    <source>
        <strain evidence="18 19">NCTC13071</strain>
    </source>
</reference>
<dbReference type="SUPFAM" id="SSF46689">
    <property type="entry name" value="Homeodomain-like"/>
    <property type="match status" value="1"/>
</dbReference>
<dbReference type="SMART" id="SM00387">
    <property type="entry name" value="HATPase_c"/>
    <property type="match status" value="1"/>
</dbReference>
<dbReference type="SMART" id="SM00342">
    <property type="entry name" value="HTH_ARAC"/>
    <property type="match status" value="1"/>
</dbReference>
<dbReference type="Pfam" id="PF07494">
    <property type="entry name" value="Reg_prop"/>
    <property type="match status" value="2"/>
</dbReference>
<dbReference type="Proteomes" id="UP000274578">
    <property type="component" value="Chromosome 1"/>
</dbReference>
<organism evidence="18 19">
    <name type="scientific">Segatella oris</name>
    <dbReference type="NCBI Taxonomy" id="28135"/>
    <lineage>
        <taxon>Bacteria</taxon>
        <taxon>Pseudomonadati</taxon>
        <taxon>Bacteroidota</taxon>
        <taxon>Bacteroidia</taxon>
        <taxon>Bacteroidales</taxon>
        <taxon>Prevotellaceae</taxon>
        <taxon>Segatella</taxon>
    </lineage>
</organism>
<dbReference type="FunFam" id="3.30.565.10:FF:000037">
    <property type="entry name" value="Hybrid sensor histidine kinase/response regulator"/>
    <property type="match status" value="1"/>
</dbReference>
<name>A0A448L7P7_9BACT</name>